<dbReference type="InterPro" id="IPR017871">
    <property type="entry name" value="ABC_transporter-like_CS"/>
</dbReference>
<name>A0A1Y5I6D5_OSTTA</name>
<keyword evidence="3" id="KW-0067">ATP-binding</keyword>
<organism evidence="6">
    <name type="scientific">Ostreococcus tauri</name>
    <name type="common">Marine green alga</name>
    <dbReference type="NCBI Taxonomy" id="70448"/>
    <lineage>
        <taxon>Eukaryota</taxon>
        <taxon>Viridiplantae</taxon>
        <taxon>Chlorophyta</taxon>
        <taxon>Mamiellophyceae</taxon>
        <taxon>Mamiellales</taxon>
        <taxon>Bathycoccaceae</taxon>
        <taxon>Ostreococcus</taxon>
    </lineage>
</organism>
<dbReference type="Pfam" id="PF00005">
    <property type="entry name" value="ABC_tran"/>
    <property type="match status" value="1"/>
</dbReference>
<evidence type="ECO:0000256" key="1">
    <source>
        <dbReference type="ARBA" id="ARBA00022737"/>
    </source>
</evidence>
<dbReference type="AlphaFoldDB" id="A0A1Y5I6D5"/>
<evidence type="ECO:0000256" key="4">
    <source>
        <dbReference type="SAM" id="Coils"/>
    </source>
</evidence>
<dbReference type="PROSITE" id="PS50893">
    <property type="entry name" value="ABC_TRANSPORTER_2"/>
    <property type="match status" value="1"/>
</dbReference>
<dbReference type="InterPro" id="IPR003439">
    <property type="entry name" value="ABC_transporter-like_ATP-bd"/>
</dbReference>
<keyword evidence="1" id="KW-0677">Repeat</keyword>
<evidence type="ECO:0000256" key="2">
    <source>
        <dbReference type="ARBA" id="ARBA00022741"/>
    </source>
</evidence>
<protein>
    <submittedName>
        <fullName evidence="6">ABC transporter ATPase component</fullName>
    </submittedName>
</protein>
<dbReference type="SMART" id="SM00382">
    <property type="entry name" value="AAA"/>
    <property type="match status" value="1"/>
</dbReference>
<reference evidence="6" key="1">
    <citation type="submission" date="2017-04" db="EMBL/GenBank/DDBJ databases">
        <title>Population genomics of picophytoplankton unveils novel chromosome hypervariability.</title>
        <authorList>
            <consortium name="DOE Joint Genome Institute"/>
            <person name="Blanc-Mathieu R."/>
            <person name="Krasovec M."/>
            <person name="Hebrard M."/>
            <person name="Yau S."/>
            <person name="Desgranges E."/>
            <person name="Martin J."/>
            <person name="Schackwitz W."/>
            <person name="Kuo A."/>
            <person name="Salin G."/>
            <person name="Donnadieu C."/>
            <person name="Desdevises Y."/>
            <person name="Sanchez-Ferandin S."/>
            <person name="Moreau H."/>
            <person name="Rivals E."/>
            <person name="Grigoriev I.V."/>
            <person name="Grimsley N."/>
            <person name="Eyre-Walker A."/>
            <person name="Piganeau G."/>
        </authorList>
    </citation>
    <scope>NUCLEOTIDE SEQUENCE [LARGE SCALE GENOMIC DNA]</scope>
    <source>
        <strain evidence="6">RCC 1115</strain>
    </source>
</reference>
<dbReference type="Pfam" id="PF12848">
    <property type="entry name" value="ABC_tran_Xtn"/>
    <property type="match status" value="1"/>
</dbReference>
<gene>
    <name evidence="6" type="ORF">BE221DRAFT_213948</name>
</gene>
<feature type="coiled-coil region" evidence="4">
    <location>
        <begin position="330"/>
        <end position="378"/>
    </location>
</feature>
<evidence type="ECO:0000256" key="3">
    <source>
        <dbReference type="ARBA" id="ARBA00022840"/>
    </source>
</evidence>
<evidence type="ECO:0000259" key="5">
    <source>
        <dbReference type="PROSITE" id="PS50893"/>
    </source>
</evidence>
<proteinExistence type="predicted"/>
<evidence type="ECO:0000313" key="6">
    <source>
        <dbReference type="EMBL" id="OUS44267.1"/>
    </source>
</evidence>
<dbReference type="eggNOG" id="KOG0927">
    <property type="taxonomic scope" value="Eukaryota"/>
</dbReference>
<dbReference type="InterPro" id="IPR032781">
    <property type="entry name" value="ABC_tran_Xtn"/>
</dbReference>
<dbReference type="PROSITE" id="PS00211">
    <property type="entry name" value="ABC_TRANSPORTER_1"/>
    <property type="match status" value="1"/>
</dbReference>
<feature type="domain" description="ABC transporter" evidence="5">
    <location>
        <begin position="116"/>
        <end position="335"/>
    </location>
</feature>
<accession>A0A1Y5I6D5</accession>
<dbReference type="PANTHER" id="PTHR19211">
    <property type="entry name" value="ATP-BINDING TRANSPORT PROTEIN-RELATED"/>
    <property type="match status" value="1"/>
</dbReference>
<sequence length="431" mass="45734">MSAAYSELVYSSVGFLLLNPTLFTNEARRAVAVASLEREAAKAAKLDGFITKFGAKATKASAAKSKQKALDKVSAKMEEYAELVGEGDLGEGPGDAKKVILKLPTPPKGAKEILKAKDLDVGYVSTDSTLVKGVNLTVTKGDRILIIGPNGAGKSTLMKTIGGGEGAVIGYFSQDLAQELPTEVDALTHVLDVARKIDKSVTSETARGVLGALGITGSAAVDRTIGSLSGGEKARVALAAFVLRPVNVLLLDEASNHLDGTAIEALCEGLRGWEGAVCAITHNASFAVALNPTVVVRVENGSATSAIHVPGAPLGVGEYDTVERKSSQMDETFKKEAEEAKRRRRALEREAANAPKVIEKIERALAVLDADIETLDAKLLQAGADVGKALEIQKQKDEKVAKQELYYEEWQRLESLCDQLDRAELSARSEH</sequence>
<dbReference type="PANTHER" id="PTHR19211:SF133">
    <property type="entry name" value="ABC TRANSPORTER FAMILY PROTEIN"/>
    <property type="match status" value="1"/>
</dbReference>
<dbReference type="InterPro" id="IPR027417">
    <property type="entry name" value="P-loop_NTPase"/>
</dbReference>
<dbReference type="EMBL" id="KZ155825">
    <property type="protein sequence ID" value="OUS44267.1"/>
    <property type="molecule type" value="Genomic_DNA"/>
</dbReference>
<dbReference type="InterPro" id="IPR050611">
    <property type="entry name" value="ABCF"/>
</dbReference>
<dbReference type="GO" id="GO:0016887">
    <property type="term" value="F:ATP hydrolysis activity"/>
    <property type="evidence" value="ECO:0007669"/>
    <property type="project" value="InterPro"/>
</dbReference>
<keyword evidence="2" id="KW-0547">Nucleotide-binding</keyword>
<keyword evidence="4" id="KW-0175">Coiled coil</keyword>
<dbReference type="GO" id="GO:0005524">
    <property type="term" value="F:ATP binding"/>
    <property type="evidence" value="ECO:0007669"/>
    <property type="project" value="UniProtKB-KW"/>
</dbReference>
<dbReference type="Gene3D" id="3.40.50.300">
    <property type="entry name" value="P-loop containing nucleotide triphosphate hydrolases"/>
    <property type="match status" value="1"/>
</dbReference>
<dbReference type="InterPro" id="IPR003593">
    <property type="entry name" value="AAA+_ATPase"/>
</dbReference>
<dbReference type="Proteomes" id="UP000195557">
    <property type="component" value="Unassembled WGS sequence"/>
</dbReference>
<dbReference type="SUPFAM" id="SSF52540">
    <property type="entry name" value="P-loop containing nucleoside triphosphate hydrolases"/>
    <property type="match status" value="1"/>
</dbReference>